<evidence type="ECO:0000313" key="9">
    <source>
        <dbReference type="Proteomes" id="UP000594034"/>
    </source>
</evidence>
<feature type="transmembrane region" description="Helical" evidence="7">
    <location>
        <begin position="6"/>
        <end position="25"/>
    </location>
</feature>
<accession>A0A5J6WXN2</accession>
<dbReference type="GO" id="GO:0055085">
    <property type="term" value="P:transmembrane transport"/>
    <property type="evidence" value="ECO:0007669"/>
    <property type="project" value="InterPro"/>
</dbReference>
<comment type="subcellular location">
    <subcellularLocation>
        <location evidence="1">Membrane</location>
        <topology evidence="1">Multi-pass membrane protein</topology>
    </subcellularLocation>
</comment>
<feature type="transmembrane region" description="Helical" evidence="7">
    <location>
        <begin position="214"/>
        <end position="233"/>
    </location>
</feature>
<evidence type="ECO:0000256" key="4">
    <source>
        <dbReference type="ARBA" id="ARBA00022692"/>
    </source>
</evidence>
<dbReference type="Pfam" id="PF03547">
    <property type="entry name" value="Mem_trans"/>
    <property type="match status" value="1"/>
</dbReference>
<feature type="transmembrane region" description="Helical" evidence="7">
    <location>
        <begin position="37"/>
        <end position="56"/>
    </location>
</feature>
<feature type="transmembrane region" description="Helical" evidence="7">
    <location>
        <begin position="239"/>
        <end position="258"/>
    </location>
</feature>
<evidence type="ECO:0000256" key="1">
    <source>
        <dbReference type="ARBA" id="ARBA00004141"/>
    </source>
</evidence>
<proteinExistence type="predicted"/>
<dbReference type="InterPro" id="IPR004776">
    <property type="entry name" value="Mem_transp_PIN-like"/>
</dbReference>
<dbReference type="PANTHER" id="PTHR36838">
    <property type="entry name" value="AUXIN EFFLUX CARRIER FAMILY PROTEIN"/>
    <property type="match status" value="1"/>
</dbReference>
<dbReference type="RefSeq" id="WP_193003970.1">
    <property type="nucleotide sequence ID" value="NZ_CP040449.1"/>
</dbReference>
<evidence type="ECO:0000256" key="2">
    <source>
        <dbReference type="ARBA" id="ARBA00022448"/>
    </source>
</evidence>
<sequence length="295" mass="31303">MLAALLDIVVPVFAVVALGALYGHRRPGGELGFVNRANIELFTPALVFSALVKYPLALGEHMALLLAGTLVILLPGLLLALCPIGGLSRPARMVPAMFRNTGNLGIPLMVLAFGEQQLGAIVILFVLSNLLHFSVGIALLSGGREGSRWLWLRSPMLWAAAAGLLVANLGISLPAFVVTTASLLGQISVPLMLFALGIRLLDGGWDDLGLAIRVNLLYLAAGGMSLLLVWWLLPLNPEWVPLLLVSVALPPAVLNYMLCEQYQCQPQKVASIVLGGNALSLVIIPLAVWLALHLG</sequence>
<dbReference type="AlphaFoldDB" id="A0A5J6WXN2"/>
<keyword evidence="9" id="KW-1185">Reference proteome</keyword>
<feature type="transmembrane region" description="Helical" evidence="7">
    <location>
        <begin position="120"/>
        <end position="143"/>
    </location>
</feature>
<evidence type="ECO:0000256" key="5">
    <source>
        <dbReference type="ARBA" id="ARBA00022989"/>
    </source>
</evidence>
<evidence type="ECO:0000256" key="6">
    <source>
        <dbReference type="ARBA" id="ARBA00023136"/>
    </source>
</evidence>
<feature type="transmembrane region" description="Helical" evidence="7">
    <location>
        <begin position="62"/>
        <end position="84"/>
    </location>
</feature>
<keyword evidence="6 7" id="KW-0472">Membrane</keyword>
<dbReference type="GO" id="GO:0016020">
    <property type="term" value="C:membrane"/>
    <property type="evidence" value="ECO:0007669"/>
    <property type="project" value="UniProtKB-SubCell"/>
</dbReference>
<feature type="transmembrane region" description="Helical" evidence="7">
    <location>
        <begin position="183"/>
        <end position="202"/>
    </location>
</feature>
<organism evidence="8 9">
    <name type="scientific">Aeromonas simiae</name>
    <dbReference type="NCBI Taxonomy" id="218936"/>
    <lineage>
        <taxon>Bacteria</taxon>
        <taxon>Pseudomonadati</taxon>
        <taxon>Pseudomonadota</taxon>
        <taxon>Gammaproteobacteria</taxon>
        <taxon>Aeromonadales</taxon>
        <taxon>Aeromonadaceae</taxon>
        <taxon>Aeromonas</taxon>
    </lineage>
</organism>
<evidence type="ECO:0000256" key="7">
    <source>
        <dbReference type="SAM" id="Phobius"/>
    </source>
</evidence>
<evidence type="ECO:0000256" key="3">
    <source>
        <dbReference type="ARBA" id="ARBA00022475"/>
    </source>
</evidence>
<keyword evidence="5 7" id="KW-1133">Transmembrane helix</keyword>
<keyword evidence="4 7" id="KW-0812">Transmembrane</keyword>
<keyword evidence="2" id="KW-0813">Transport</keyword>
<reference evidence="8 9" key="1">
    <citation type="submission" date="2019-05" db="EMBL/GenBank/DDBJ databases">
        <title>OXA-830, a novel chromosomally encoded expanded-spectrum class D beta-lactamase in Aeromonas simiae.</title>
        <authorList>
            <person name="Zhou W."/>
            <person name="Chen Q."/>
        </authorList>
    </citation>
    <scope>NUCLEOTIDE SEQUENCE [LARGE SCALE GENOMIC DNA]</scope>
    <source>
        <strain evidence="8 9">A6</strain>
    </source>
</reference>
<feature type="transmembrane region" description="Helical" evidence="7">
    <location>
        <begin position="270"/>
        <end position="292"/>
    </location>
</feature>
<dbReference type="KEGG" id="asim:FE240_07265"/>
<dbReference type="EMBL" id="CP040449">
    <property type="protein sequence ID" value="QFI54513.1"/>
    <property type="molecule type" value="Genomic_DNA"/>
</dbReference>
<protein>
    <submittedName>
        <fullName evidence="8">AEC family transporter</fullName>
    </submittedName>
</protein>
<name>A0A5J6WXN2_9GAMM</name>
<evidence type="ECO:0000313" key="8">
    <source>
        <dbReference type="EMBL" id="QFI54513.1"/>
    </source>
</evidence>
<dbReference type="PANTHER" id="PTHR36838:SF1">
    <property type="entry name" value="SLR1864 PROTEIN"/>
    <property type="match status" value="1"/>
</dbReference>
<feature type="transmembrane region" description="Helical" evidence="7">
    <location>
        <begin position="155"/>
        <end position="177"/>
    </location>
</feature>
<dbReference type="Proteomes" id="UP000594034">
    <property type="component" value="Chromosome"/>
</dbReference>
<gene>
    <name evidence="8" type="ORF">FE240_07265</name>
</gene>
<keyword evidence="3" id="KW-1003">Cell membrane</keyword>